<gene>
    <name evidence="11" type="ORF">MCOR_29174</name>
</gene>
<evidence type="ECO:0000256" key="2">
    <source>
        <dbReference type="ARBA" id="ARBA00004448"/>
    </source>
</evidence>
<dbReference type="GO" id="GO:0007007">
    <property type="term" value="P:inner mitochondrial membrane organization"/>
    <property type="evidence" value="ECO:0007669"/>
    <property type="project" value="TreeGrafter"/>
</dbReference>
<evidence type="ECO:0000256" key="10">
    <source>
        <dbReference type="SAM" id="Phobius"/>
    </source>
</evidence>
<comment type="function">
    <text evidence="1">Plays a role in mitochondrial morphogenesis.</text>
</comment>
<evidence type="ECO:0000256" key="5">
    <source>
        <dbReference type="ARBA" id="ARBA00022792"/>
    </source>
</evidence>
<evidence type="ECO:0000313" key="12">
    <source>
        <dbReference type="Proteomes" id="UP000507470"/>
    </source>
</evidence>
<evidence type="ECO:0000256" key="8">
    <source>
        <dbReference type="ARBA" id="ARBA00023136"/>
    </source>
</evidence>
<proteinExistence type="inferred from homology"/>
<evidence type="ECO:0000256" key="6">
    <source>
        <dbReference type="ARBA" id="ARBA00022989"/>
    </source>
</evidence>
<evidence type="ECO:0000256" key="1">
    <source>
        <dbReference type="ARBA" id="ARBA00002812"/>
    </source>
</evidence>
<keyword evidence="8 10" id="KW-0472">Membrane</keyword>
<dbReference type="Pfam" id="PF14972">
    <property type="entry name" value="Mito_morph_reg"/>
    <property type="match status" value="1"/>
</dbReference>
<keyword evidence="7" id="KW-0496">Mitochondrion</keyword>
<feature type="transmembrane region" description="Helical" evidence="10">
    <location>
        <begin position="61"/>
        <end position="78"/>
    </location>
</feature>
<reference evidence="11 12" key="1">
    <citation type="submission" date="2020-06" db="EMBL/GenBank/DDBJ databases">
        <authorList>
            <person name="Li R."/>
            <person name="Bekaert M."/>
        </authorList>
    </citation>
    <scope>NUCLEOTIDE SEQUENCE [LARGE SCALE GENOMIC DNA]</scope>
    <source>
        <strain evidence="12">wild</strain>
    </source>
</reference>
<evidence type="ECO:0000256" key="3">
    <source>
        <dbReference type="ARBA" id="ARBA00006060"/>
    </source>
</evidence>
<sequence length="171" mass="19552">MAEFSNHTPPKYITIKDRSDDQQDEAEQELQTALESKAKYIIIEPHLVGELTVRWIKVGNFFHKVSVVSGVIALAVMYTKSDKLFIYLPFATTSILSAGLYALSSNDPCCKYQVEISMKNIEKLPLHNLSSSSPVILVRRDDTRRKWLQNIVAVTSGGLSLWRLYHWFYNL</sequence>
<evidence type="ECO:0000256" key="4">
    <source>
        <dbReference type="ARBA" id="ARBA00022692"/>
    </source>
</evidence>
<evidence type="ECO:0000256" key="9">
    <source>
        <dbReference type="SAM" id="MobiDB-lite"/>
    </source>
</evidence>
<dbReference type="InterPro" id="IPR026120">
    <property type="entry name" value="TMEM11"/>
</dbReference>
<feature type="region of interest" description="Disordered" evidence="9">
    <location>
        <begin position="1"/>
        <end position="22"/>
    </location>
</feature>
<evidence type="ECO:0000256" key="7">
    <source>
        <dbReference type="ARBA" id="ARBA00023128"/>
    </source>
</evidence>
<dbReference type="PANTHER" id="PTHR15099">
    <property type="entry name" value="PROTEIN PM1"/>
    <property type="match status" value="1"/>
</dbReference>
<accession>A0A6J8CG17</accession>
<keyword evidence="6 10" id="KW-1133">Transmembrane helix</keyword>
<comment type="similarity">
    <text evidence="3">Belongs to the TMEM11 family.</text>
</comment>
<feature type="transmembrane region" description="Helical" evidence="10">
    <location>
        <begin position="84"/>
        <end position="103"/>
    </location>
</feature>
<dbReference type="AlphaFoldDB" id="A0A6J8CG17"/>
<protein>
    <submittedName>
        <fullName evidence="11">Transmembrane protein 11, mitochondrial,Transmembrane protein 11-A, mitochondrial,Transmembrane protein 11-B, mitochondrial</fullName>
    </submittedName>
</protein>
<keyword evidence="5" id="KW-0999">Mitochondrion inner membrane</keyword>
<dbReference type="EMBL" id="CACVKT020005286">
    <property type="protein sequence ID" value="CAC5394426.1"/>
    <property type="molecule type" value="Genomic_DNA"/>
</dbReference>
<keyword evidence="12" id="KW-1185">Reference proteome</keyword>
<feature type="transmembrane region" description="Helical" evidence="10">
    <location>
        <begin position="147"/>
        <end position="165"/>
    </location>
</feature>
<comment type="subcellular location">
    <subcellularLocation>
        <location evidence="2">Mitochondrion inner membrane</location>
        <topology evidence="2">Multi-pass membrane protein</topology>
    </subcellularLocation>
</comment>
<dbReference type="Proteomes" id="UP000507470">
    <property type="component" value="Unassembled WGS sequence"/>
</dbReference>
<evidence type="ECO:0000313" key="11">
    <source>
        <dbReference type="EMBL" id="CAC5394426.1"/>
    </source>
</evidence>
<dbReference type="GO" id="GO:0005743">
    <property type="term" value="C:mitochondrial inner membrane"/>
    <property type="evidence" value="ECO:0007669"/>
    <property type="project" value="UniProtKB-SubCell"/>
</dbReference>
<keyword evidence="4 10" id="KW-0812">Transmembrane</keyword>
<dbReference type="OrthoDB" id="9970856at2759"/>
<name>A0A6J8CG17_MYTCO</name>
<dbReference type="PANTHER" id="PTHR15099:SF2">
    <property type="entry name" value="TRANSMEMBRANE PROTEIN 11, MITOCHONDRIAL"/>
    <property type="match status" value="1"/>
</dbReference>
<organism evidence="11 12">
    <name type="scientific">Mytilus coruscus</name>
    <name type="common">Sea mussel</name>
    <dbReference type="NCBI Taxonomy" id="42192"/>
    <lineage>
        <taxon>Eukaryota</taxon>
        <taxon>Metazoa</taxon>
        <taxon>Spiralia</taxon>
        <taxon>Lophotrochozoa</taxon>
        <taxon>Mollusca</taxon>
        <taxon>Bivalvia</taxon>
        <taxon>Autobranchia</taxon>
        <taxon>Pteriomorphia</taxon>
        <taxon>Mytilida</taxon>
        <taxon>Mytiloidea</taxon>
        <taxon>Mytilidae</taxon>
        <taxon>Mytilinae</taxon>
        <taxon>Mytilus</taxon>
    </lineage>
</organism>